<name>A0A090LS63_STRRB</name>
<reference evidence="2 3" key="1">
    <citation type="submission" date="2014-09" db="EMBL/GenBank/DDBJ databases">
        <authorList>
            <person name="Martin A.A."/>
        </authorList>
    </citation>
    <scope>NUCLEOTIDE SEQUENCE</scope>
    <source>
        <strain evidence="3">ED321</strain>
        <strain evidence="2">ED321 Heterogonic</strain>
    </source>
</reference>
<proteinExistence type="predicted"/>
<evidence type="ECO:0000313" key="5">
    <source>
        <dbReference type="WormBase" id="SRAE_X000037900"/>
    </source>
</evidence>
<dbReference type="CTD" id="36383432"/>
<dbReference type="RefSeq" id="XP_024510248.1">
    <property type="nucleotide sequence ID" value="XM_024644717.1"/>
</dbReference>
<reference evidence="4" key="2">
    <citation type="submission" date="2020-12" db="UniProtKB">
        <authorList>
            <consortium name="WormBaseParasite"/>
        </authorList>
    </citation>
    <scope>IDENTIFICATION</scope>
</reference>
<dbReference type="Proteomes" id="UP000035682">
    <property type="component" value="Unplaced"/>
</dbReference>
<evidence type="ECO:0000313" key="2">
    <source>
        <dbReference type="EMBL" id="CEF71052.1"/>
    </source>
</evidence>
<dbReference type="WBParaSite" id="SRAE_X000037900.1">
    <property type="protein sequence ID" value="SRAE_X000037900.1"/>
    <property type="gene ID" value="WBGene00265938"/>
</dbReference>
<evidence type="ECO:0000313" key="4">
    <source>
        <dbReference type="WBParaSite" id="SRAE_X000037900.1"/>
    </source>
</evidence>
<dbReference type="WormBase" id="SRAE_X000037900">
    <property type="protein sequence ID" value="SRP03164"/>
    <property type="gene ID" value="WBGene00265938"/>
</dbReference>
<keyword evidence="3" id="KW-1185">Reference proteome</keyword>
<gene>
    <name evidence="2 4 5" type="ORF">SRAE_X000037900</name>
</gene>
<feature type="signal peptide" evidence="1">
    <location>
        <begin position="1"/>
        <end position="19"/>
    </location>
</feature>
<protein>
    <submittedName>
        <fullName evidence="2 4">Uncharacterized protein</fullName>
    </submittedName>
</protein>
<feature type="chain" id="PRO_5015031076" evidence="1">
    <location>
        <begin position="20"/>
        <end position="89"/>
    </location>
</feature>
<evidence type="ECO:0000313" key="3">
    <source>
        <dbReference type="Proteomes" id="UP000035682"/>
    </source>
</evidence>
<keyword evidence="1" id="KW-0732">Signal</keyword>
<dbReference type="GeneID" id="36383432"/>
<evidence type="ECO:0000256" key="1">
    <source>
        <dbReference type="SAM" id="SignalP"/>
    </source>
</evidence>
<organism evidence="2">
    <name type="scientific">Strongyloides ratti</name>
    <name type="common">Parasitic roundworm</name>
    <dbReference type="NCBI Taxonomy" id="34506"/>
    <lineage>
        <taxon>Eukaryota</taxon>
        <taxon>Metazoa</taxon>
        <taxon>Ecdysozoa</taxon>
        <taxon>Nematoda</taxon>
        <taxon>Chromadorea</taxon>
        <taxon>Rhabditida</taxon>
        <taxon>Tylenchina</taxon>
        <taxon>Panagrolaimomorpha</taxon>
        <taxon>Strongyloidoidea</taxon>
        <taxon>Strongyloididae</taxon>
        <taxon>Strongyloides</taxon>
    </lineage>
</organism>
<accession>A0A090LS63</accession>
<dbReference type="AlphaFoldDB" id="A0A090LS63"/>
<dbReference type="EMBL" id="LN609530">
    <property type="protein sequence ID" value="CEF71052.1"/>
    <property type="molecule type" value="Genomic_DNA"/>
</dbReference>
<sequence length="89" mass="11009">MRFILFSFLFLIFAFQYYSWRFPGMGRGHRSRYHGLNGGQLNQLRNFNHQKQQLQRRASHLNHQTAQFQRMRGRKKRDLYETFEKVLRD</sequence>